<dbReference type="GO" id="GO:0005739">
    <property type="term" value="C:mitochondrion"/>
    <property type="evidence" value="ECO:0007669"/>
    <property type="project" value="TreeGrafter"/>
</dbReference>
<evidence type="ECO:0000313" key="12">
    <source>
        <dbReference type="EMBL" id="KAJ8907862.1"/>
    </source>
</evidence>
<dbReference type="AlphaFoldDB" id="A0AAV8V2M9"/>
<proteinExistence type="predicted"/>
<dbReference type="PANTHER" id="PTHR10067">
    <property type="entry name" value="PHOSPHATIDYLSERINE DECARBOXYLASE"/>
    <property type="match status" value="1"/>
</dbReference>
<evidence type="ECO:0000256" key="8">
    <source>
        <dbReference type="ARBA" id="ARBA00023239"/>
    </source>
</evidence>
<reference evidence="12 13" key="1">
    <citation type="journal article" date="2023" name="Nat. Commun.">
        <title>Origin of minicircular mitochondrial genomes in red algae.</title>
        <authorList>
            <person name="Lee Y."/>
            <person name="Cho C.H."/>
            <person name="Lee Y.M."/>
            <person name="Park S.I."/>
            <person name="Yang J.H."/>
            <person name="West J.A."/>
            <person name="Bhattacharya D."/>
            <person name="Yoon H.S."/>
        </authorList>
    </citation>
    <scope>NUCLEOTIDE SEQUENCE [LARGE SCALE GENOMIC DNA]</scope>
    <source>
        <strain evidence="12 13">CCMP1338</strain>
        <tissue evidence="12">Whole cell</tissue>
    </source>
</reference>
<keyword evidence="4" id="KW-0444">Lipid biosynthesis</keyword>
<sequence>MGRLLRRLGLITVGSLTGGSAWYYWRFCAASSDTDDSISHYEQNVYRAVPLRFFSRAVGQAAQIRIPSVVREPLYGSFCKATGCKLEDAEKAASEYRNFGEFFSRRLEEHVRPISDAGVLVSPCDGQIVSCGRVAVAGTIEQVKGRSFGIREFLEADDDEPIAIGPVNVGTSTKGDVQASKSSLYYVNIYLEHGAYHCFHSPVDWQLRKRRHVSGNLLSLRPSVLRRMPDVVNENERVVLIGRWSHGLFAMVPVGATGVGSIELKFDDELETNRFYSSKGDVKLSRYANKDRKFIDFTRGEFMGRFKLGSSVVLIFEAPTDLDLGISAGDKLLQGQPIGS</sequence>
<accession>A0AAV8V2M9</accession>
<dbReference type="EC" id="4.1.1.65" evidence="3"/>
<evidence type="ECO:0000256" key="7">
    <source>
        <dbReference type="ARBA" id="ARBA00023209"/>
    </source>
</evidence>
<evidence type="ECO:0000256" key="10">
    <source>
        <dbReference type="ARBA" id="ARBA00023317"/>
    </source>
</evidence>
<evidence type="ECO:0000256" key="11">
    <source>
        <dbReference type="ARBA" id="ARBA00024326"/>
    </source>
</evidence>
<dbReference type="Pfam" id="PF02666">
    <property type="entry name" value="PS_Dcarbxylase"/>
    <property type="match status" value="1"/>
</dbReference>
<evidence type="ECO:0000256" key="1">
    <source>
        <dbReference type="ARBA" id="ARBA00001928"/>
    </source>
</evidence>
<name>A0AAV8V2M9_9RHOD</name>
<keyword evidence="13" id="KW-1185">Reference proteome</keyword>
<evidence type="ECO:0000256" key="9">
    <source>
        <dbReference type="ARBA" id="ARBA00023264"/>
    </source>
</evidence>
<comment type="pathway">
    <text evidence="11">Phospholipid metabolism; phosphatidylethanolamine biosynthesis.</text>
</comment>
<keyword evidence="8" id="KW-0456">Lyase</keyword>
<dbReference type="PANTHER" id="PTHR10067:SF6">
    <property type="entry name" value="PHOSPHATIDYLSERINE DECARBOXYLASE PROENZYME, MITOCHONDRIAL"/>
    <property type="match status" value="1"/>
</dbReference>
<keyword evidence="9" id="KW-1208">Phospholipid metabolism</keyword>
<gene>
    <name evidence="12" type="ORF">NDN08_007966</name>
</gene>
<keyword evidence="6" id="KW-0443">Lipid metabolism</keyword>
<dbReference type="InterPro" id="IPR003817">
    <property type="entry name" value="PS_Dcarbxylase"/>
</dbReference>
<protein>
    <recommendedName>
        <fullName evidence="3">phosphatidylserine decarboxylase</fullName>
        <ecNumber evidence="3">4.1.1.65</ecNumber>
    </recommendedName>
</protein>
<dbReference type="NCBIfam" id="TIGR00163">
    <property type="entry name" value="PS_decarb"/>
    <property type="match status" value="1"/>
</dbReference>
<organism evidence="12 13">
    <name type="scientific">Rhodosorus marinus</name>
    <dbReference type="NCBI Taxonomy" id="101924"/>
    <lineage>
        <taxon>Eukaryota</taxon>
        <taxon>Rhodophyta</taxon>
        <taxon>Stylonematophyceae</taxon>
        <taxon>Stylonematales</taxon>
        <taxon>Stylonemataceae</taxon>
        <taxon>Rhodosorus</taxon>
    </lineage>
</organism>
<dbReference type="GO" id="GO:0004609">
    <property type="term" value="F:phosphatidylserine decarboxylase activity"/>
    <property type="evidence" value="ECO:0007669"/>
    <property type="project" value="UniProtKB-EC"/>
</dbReference>
<comment type="cofactor">
    <cofactor evidence="1">
        <name>pyruvate</name>
        <dbReference type="ChEBI" id="CHEBI:15361"/>
    </cofactor>
</comment>
<evidence type="ECO:0000313" key="13">
    <source>
        <dbReference type="Proteomes" id="UP001157974"/>
    </source>
</evidence>
<comment type="caution">
    <text evidence="12">The sequence shown here is derived from an EMBL/GenBank/DDBJ whole genome shotgun (WGS) entry which is preliminary data.</text>
</comment>
<dbReference type="EMBL" id="JAMWBK010000002">
    <property type="protein sequence ID" value="KAJ8907862.1"/>
    <property type="molecule type" value="Genomic_DNA"/>
</dbReference>
<evidence type="ECO:0000256" key="4">
    <source>
        <dbReference type="ARBA" id="ARBA00022516"/>
    </source>
</evidence>
<keyword evidence="5" id="KW-0210">Decarboxylase</keyword>
<evidence type="ECO:0000256" key="2">
    <source>
        <dbReference type="ARBA" id="ARBA00005189"/>
    </source>
</evidence>
<keyword evidence="7" id="KW-0594">Phospholipid biosynthesis</keyword>
<evidence type="ECO:0000256" key="5">
    <source>
        <dbReference type="ARBA" id="ARBA00022793"/>
    </source>
</evidence>
<dbReference type="InterPro" id="IPR033177">
    <property type="entry name" value="PSD-B"/>
</dbReference>
<dbReference type="Proteomes" id="UP001157974">
    <property type="component" value="Unassembled WGS sequence"/>
</dbReference>
<evidence type="ECO:0000256" key="6">
    <source>
        <dbReference type="ARBA" id="ARBA00023098"/>
    </source>
</evidence>
<dbReference type="GO" id="GO:0006646">
    <property type="term" value="P:phosphatidylethanolamine biosynthetic process"/>
    <property type="evidence" value="ECO:0007669"/>
    <property type="project" value="TreeGrafter"/>
</dbReference>
<keyword evidence="10" id="KW-0670">Pyruvate</keyword>
<comment type="pathway">
    <text evidence="2">Lipid metabolism.</text>
</comment>
<evidence type="ECO:0000256" key="3">
    <source>
        <dbReference type="ARBA" id="ARBA00012243"/>
    </source>
</evidence>